<comment type="function">
    <text evidence="9">Thiol-specific peroxidase that catalyzes the reduction of hydrogen peroxide and organic hydroperoxides to water and alcohols, respectively. Plays a role in cell protection against oxidative stress by detoxifying peroxides.</text>
</comment>
<dbReference type="KEGG" id="marp:QYS47_17865"/>
<dbReference type="Proteomes" id="UP001232019">
    <property type="component" value="Chromosome"/>
</dbReference>
<dbReference type="InterPro" id="IPR013766">
    <property type="entry name" value="Thioredoxin_domain"/>
</dbReference>
<accession>A0AA51ZVM0</accession>
<feature type="active site" description="Cysteine sulfenic acid (-SOH) intermediate; for peroxidase activity" evidence="10">
    <location>
        <position position="50"/>
    </location>
</feature>
<dbReference type="SUPFAM" id="SSF52833">
    <property type="entry name" value="Thioredoxin-like"/>
    <property type="match status" value="1"/>
</dbReference>
<dbReference type="Pfam" id="PF10417">
    <property type="entry name" value="1-cysPrx_C"/>
    <property type="match status" value="1"/>
</dbReference>
<keyword evidence="6" id="KW-1015">Disulfide bond</keyword>
<comment type="similarity">
    <text evidence="2">Belongs to the peroxiredoxin family. AhpC/Prx1 subfamily.</text>
</comment>
<evidence type="ECO:0000259" key="11">
    <source>
        <dbReference type="PROSITE" id="PS51352"/>
    </source>
</evidence>
<dbReference type="CDD" id="cd03015">
    <property type="entry name" value="PRX_Typ2cys"/>
    <property type="match status" value="1"/>
</dbReference>
<evidence type="ECO:0000256" key="6">
    <source>
        <dbReference type="ARBA" id="ARBA00023157"/>
    </source>
</evidence>
<dbReference type="Gene3D" id="3.40.30.10">
    <property type="entry name" value="Glutaredoxin"/>
    <property type="match status" value="1"/>
</dbReference>
<evidence type="ECO:0000256" key="1">
    <source>
        <dbReference type="ARBA" id="ARBA00004496"/>
    </source>
</evidence>
<dbReference type="GO" id="GO:0005829">
    <property type="term" value="C:cytosol"/>
    <property type="evidence" value="ECO:0007669"/>
    <property type="project" value="TreeGrafter"/>
</dbReference>
<evidence type="ECO:0000256" key="8">
    <source>
        <dbReference type="ARBA" id="ARBA00032824"/>
    </source>
</evidence>
<dbReference type="GO" id="GO:0006979">
    <property type="term" value="P:response to oxidative stress"/>
    <property type="evidence" value="ECO:0007669"/>
    <property type="project" value="TreeGrafter"/>
</dbReference>
<dbReference type="PIRSF" id="PIRSF000239">
    <property type="entry name" value="AHPC"/>
    <property type="match status" value="1"/>
</dbReference>
<organism evidence="12">
    <name type="scientific">Marivirga arenosa</name>
    <dbReference type="NCBI Taxonomy" id="3059076"/>
    <lineage>
        <taxon>Bacteria</taxon>
        <taxon>Pseudomonadati</taxon>
        <taxon>Bacteroidota</taxon>
        <taxon>Cytophagia</taxon>
        <taxon>Cytophagales</taxon>
        <taxon>Marivirgaceae</taxon>
        <taxon>Marivirga</taxon>
    </lineage>
</organism>
<dbReference type="PANTHER" id="PTHR10681">
    <property type="entry name" value="THIOREDOXIN PEROXIDASE"/>
    <property type="match status" value="1"/>
</dbReference>
<sequence length="211" mass="23655">MSLVGKKAPVFKSGAVINGEEIVEDFSLEQYIGKKDVMFFFYPKDFTFVCPTEILAFQEKLAEFEKRGVAVIGASTDTEETHLAWLLTPQENGGIEGVNYPLVADASKTIANNFGVLAGDWNYNEEGELIFEGAPVAFRGTFFIDKQGIVRHETINDLPLGRNIDEMLRIVDAWQHVEKYGEVCPANWEEGKEAMEESRESVSSYLAKNKK</sequence>
<keyword evidence="4 12" id="KW-0575">Peroxidase</keyword>
<dbReference type="Pfam" id="PF00578">
    <property type="entry name" value="AhpC-TSA"/>
    <property type="match status" value="1"/>
</dbReference>
<dbReference type="GO" id="GO:0008379">
    <property type="term" value="F:thioredoxin peroxidase activity"/>
    <property type="evidence" value="ECO:0007669"/>
    <property type="project" value="TreeGrafter"/>
</dbReference>
<keyword evidence="7" id="KW-0676">Redox-active center</keyword>
<dbReference type="AlphaFoldDB" id="A0AA51ZVM0"/>
<feature type="domain" description="Thioredoxin" evidence="11">
    <location>
        <begin position="2"/>
        <end position="176"/>
    </location>
</feature>
<gene>
    <name evidence="12" type="ORF">QYS47_17865</name>
</gene>
<dbReference type="InterPro" id="IPR019479">
    <property type="entry name" value="Peroxiredoxin_C"/>
</dbReference>
<keyword evidence="3" id="KW-0963">Cytoplasm</keyword>
<dbReference type="GO" id="GO:0033554">
    <property type="term" value="P:cellular response to stress"/>
    <property type="evidence" value="ECO:0007669"/>
    <property type="project" value="TreeGrafter"/>
</dbReference>
<dbReference type="InterPro" id="IPR024706">
    <property type="entry name" value="Peroxiredoxin_AhpC-typ"/>
</dbReference>
<evidence type="ECO:0000256" key="7">
    <source>
        <dbReference type="ARBA" id="ARBA00023284"/>
    </source>
</evidence>
<evidence type="ECO:0000256" key="9">
    <source>
        <dbReference type="ARBA" id="ARBA00037420"/>
    </source>
</evidence>
<dbReference type="InterPro" id="IPR050217">
    <property type="entry name" value="Peroxiredoxin"/>
</dbReference>
<dbReference type="GO" id="GO:0045454">
    <property type="term" value="P:cell redox homeostasis"/>
    <property type="evidence" value="ECO:0007669"/>
    <property type="project" value="TreeGrafter"/>
</dbReference>
<evidence type="ECO:0000256" key="3">
    <source>
        <dbReference type="ARBA" id="ARBA00022490"/>
    </source>
</evidence>
<dbReference type="RefSeq" id="WP_322347057.1">
    <property type="nucleotide sequence ID" value="NZ_CP129968.2"/>
</dbReference>
<evidence type="ECO:0000256" key="4">
    <source>
        <dbReference type="ARBA" id="ARBA00022559"/>
    </source>
</evidence>
<dbReference type="InterPro" id="IPR000866">
    <property type="entry name" value="AhpC/TSA"/>
</dbReference>
<comment type="subcellular location">
    <subcellularLocation>
        <location evidence="1">Cytoplasm</location>
    </subcellularLocation>
</comment>
<name>A0AA51ZVM0_9BACT</name>
<evidence type="ECO:0000256" key="2">
    <source>
        <dbReference type="ARBA" id="ARBA00009796"/>
    </source>
</evidence>
<evidence type="ECO:0000313" key="12">
    <source>
        <dbReference type="EMBL" id="WNB17566.1"/>
    </source>
</evidence>
<evidence type="ECO:0000256" key="5">
    <source>
        <dbReference type="ARBA" id="ARBA00023002"/>
    </source>
</evidence>
<dbReference type="PROSITE" id="PS51352">
    <property type="entry name" value="THIOREDOXIN_2"/>
    <property type="match status" value="1"/>
</dbReference>
<dbReference type="FunFam" id="3.40.30.10:FF:000002">
    <property type="entry name" value="Alkyl hydroperoxide reductase C"/>
    <property type="match status" value="1"/>
</dbReference>
<proteinExistence type="inferred from homology"/>
<dbReference type="GO" id="GO:0042744">
    <property type="term" value="P:hydrogen peroxide catabolic process"/>
    <property type="evidence" value="ECO:0007669"/>
    <property type="project" value="TreeGrafter"/>
</dbReference>
<dbReference type="EMBL" id="CP129968">
    <property type="protein sequence ID" value="WNB17566.1"/>
    <property type="molecule type" value="Genomic_DNA"/>
</dbReference>
<keyword evidence="5 12" id="KW-0560">Oxidoreductase</keyword>
<dbReference type="PANTHER" id="PTHR10681:SF128">
    <property type="entry name" value="THIOREDOXIN-DEPENDENT PEROXIDE REDUCTASE, MITOCHONDRIAL"/>
    <property type="match status" value="1"/>
</dbReference>
<evidence type="ECO:0000256" key="10">
    <source>
        <dbReference type="PIRSR" id="PIRSR000239-1"/>
    </source>
</evidence>
<protein>
    <recommendedName>
        <fullName evidence="8">Thioredoxin peroxidase</fullName>
    </recommendedName>
</protein>
<dbReference type="InterPro" id="IPR036249">
    <property type="entry name" value="Thioredoxin-like_sf"/>
</dbReference>
<reference evidence="12" key="1">
    <citation type="submission" date="2023-08" db="EMBL/GenBank/DDBJ databases">
        <title>Comparative genomics and taxonomic characterization of three novel marine species of genus Marivirga.</title>
        <authorList>
            <person name="Muhammad N."/>
            <person name="Kim S.-G."/>
        </authorList>
    </citation>
    <scope>NUCLEOTIDE SEQUENCE</scope>
    <source>
        <strain evidence="12">BKB1-2</strain>
    </source>
</reference>